<protein>
    <submittedName>
        <fullName evidence="4">TetR family transcriptional regulator</fullName>
    </submittedName>
</protein>
<dbReference type="InterPro" id="IPR041467">
    <property type="entry name" value="Sco4008_C"/>
</dbReference>
<evidence type="ECO:0000259" key="3">
    <source>
        <dbReference type="PROSITE" id="PS50977"/>
    </source>
</evidence>
<dbReference type="EMBL" id="WIAO01000015">
    <property type="protein sequence ID" value="MQM26571.1"/>
    <property type="molecule type" value="Genomic_DNA"/>
</dbReference>
<feature type="domain" description="HTH tetR-type" evidence="3">
    <location>
        <begin position="8"/>
        <end position="68"/>
    </location>
</feature>
<dbReference type="PRINTS" id="PR00455">
    <property type="entry name" value="HTHTETR"/>
</dbReference>
<dbReference type="GO" id="GO:0003677">
    <property type="term" value="F:DNA binding"/>
    <property type="evidence" value="ECO:0007669"/>
    <property type="project" value="UniProtKB-UniRule"/>
</dbReference>
<evidence type="ECO:0000313" key="5">
    <source>
        <dbReference type="Proteomes" id="UP000477750"/>
    </source>
</evidence>
<dbReference type="SUPFAM" id="SSF48498">
    <property type="entry name" value="Tetracyclin repressor-like, C-terminal domain"/>
    <property type="match status" value="1"/>
</dbReference>
<comment type="caution">
    <text evidence="4">The sequence shown here is derived from an EMBL/GenBank/DDBJ whole genome shotgun (WGS) entry which is preliminary data.</text>
</comment>
<dbReference type="Proteomes" id="UP000477750">
    <property type="component" value="Unassembled WGS sequence"/>
</dbReference>
<keyword evidence="1 2" id="KW-0238">DNA-binding</keyword>
<dbReference type="PANTHER" id="PTHR30328">
    <property type="entry name" value="TRANSCRIPTIONAL REPRESSOR"/>
    <property type="match status" value="1"/>
</dbReference>
<organism evidence="4 5">
    <name type="scientific">Glycomyces albidus</name>
    <dbReference type="NCBI Taxonomy" id="2656774"/>
    <lineage>
        <taxon>Bacteria</taxon>
        <taxon>Bacillati</taxon>
        <taxon>Actinomycetota</taxon>
        <taxon>Actinomycetes</taxon>
        <taxon>Glycomycetales</taxon>
        <taxon>Glycomycetaceae</taxon>
        <taxon>Glycomyces</taxon>
    </lineage>
</organism>
<accession>A0A6L5GAE1</accession>
<reference evidence="4 5" key="1">
    <citation type="submission" date="2019-10" db="EMBL/GenBank/DDBJ databases">
        <title>Glycomyces albidus sp. nov., a novel actinomycete isolated from rhizosphere soil of wheat (Triticum aestivum L.).</title>
        <authorList>
            <person name="Qian L."/>
        </authorList>
    </citation>
    <scope>NUCLEOTIDE SEQUENCE [LARGE SCALE GENOMIC DNA]</scope>
    <source>
        <strain evidence="4 5">NEAU-7082</strain>
    </source>
</reference>
<evidence type="ECO:0000256" key="2">
    <source>
        <dbReference type="PROSITE-ProRule" id="PRU00335"/>
    </source>
</evidence>
<dbReference type="PROSITE" id="PS50977">
    <property type="entry name" value="HTH_TETR_2"/>
    <property type="match status" value="1"/>
</dbReference>
<dbReference type="InterPro" id="IPR009057">
    <property type="entry name" value="Homeodomain-like_sf"/>
</dbReference>
<gene>
    <name evidence="4" type="ORF">GFD30_13450</name>
</gene>
<evidence type="ECO:0000256" key="1">
    <source>
        <dbReference type="ARBA" id="ARBA00023125"/>
    </source>
</evidence>
<dbReference type="AlphaFoldDB" id="A0A6L5GAE1"/>
<evidence type="ECO:0000313" key="4">
    <source>
        <dbReference type="EMBL" id="MQM26571.1"/>
    </source>
</evidence>
<feature type="DNA-binding region" description="H-T-H motif" evidence="2">
    <location>
        <begin position="31"/>
        <end position="50"/>
    </location>
</feature>
<dbReference type="RefSeq" id="WP_153025731.1">
    <property type="nucleotide sequence ID" value="NZ_WIAO01000015.1"/>
</dbReference>
<name>A0A6L5GAE1_9ACTN</name>
<dbReference type="InterPro" id="IPR050109">
    <property type="entry name" value="HTH-type_TetR-like_transc_reg"/>
</dbReference>
<dbReference type="Gene3D" id="1.10.357.10">
    <property type="entry name" value="Tetracycline Repressor, domain 2"/>
    <property type="match status" value="1"/>
</dbReference>
<sequence length="204" mass="22553">MPSTRSSARTRELLLKAAHDEFTDHGLSGGRVDRIAAAAGCNKQRIYAYFGSKEHLFEEVLRSAHRTLAESVPVPTDRDELDSYVGRVFDYHRRDPSLVRLIAWEGLNYRDAQIPGSEARRAFYLEKTTALQQALGIGDRTVVAALMLGLIGIASWPFVAPQTRRLLYEEAAPGESTMDHLRDVLTSCGRASIAAVERTGLPAL</sequence>
<dbReference type="PANTHER" id="PTHR30328:SF54">
    <property type="entry name" value="HTH-TYPE TRANSCRIPTIONAL REPRESSOR SCO4008"/>
    <property type="match status" value="1"/>
</dbReference>
<dbReference type="Pfam" id="PF17926">
    <property type="entry name" value="TetR_C_21"/>
    <property type="match status" value="1"/>
</dbReference>
<proteinExistence type="predicted"/>
<keyword evidence="5" id="KW-1185">Reference proteome</keyword>
<dbReference type="Pfam" id="PF00440">
    <property type="entry name" value="TetR_N"/>
    <property type="match status" value="1"/>
</dbReference>
<dbReference type="InterPro" id="IPR036271">
    <property type="entry name" value="Tet_transcr_reg_TetR-rel_C_sf"/>
</dbReference>
<dbReference type="GO" id="GO:0006355">
    <property type="term" value="P:regulation of DNA-templated transcription"/>
    <property type="evidence" value="ECO:0007669"/>
    <property type="project" value="UniProtKB-ARBA"/>
</dbReference>
<dbReference type="InterPro" id="IPR001647">
    <property type="entry name" value="HTH_TetR"/>
</dbReference>
<dbReference type="SUPFAM" id="SSF46689">
    <property type="entry name" value="Homeodomain-like"/>
    <property type="match status" value="1"/>
</dbReference>